<dbReference type="InterPro" id="IPR029044">
    <property type="entry name" value="Nucleotide-diphossugar_trans"/>
</dbReference>
<name>A0A2V3IUC1_9FLOR</name>
<dbReference type="AlphaFoldDB" id="A0A2V3IUC1"/>
<dbReference type="OrthoDB" id="10435782at2759"/>
<evidence type="ECO:0000313" key="3">
    <source>
        <dbReference type="Proteomes" id="UP000247409"/>
    </source>
</evidence>
<evidence type="ECO:0000313" key="2">
    <source>
        <dbReference type="EMBL" id="PXF44720.1"/>
    </source>
</evidence>
<comment type="caution">
    <text evidence="2">The sequence shown here is derived from an EMBL/GenBank/DDBJ whole genome shotgun (WGS) entry which is preliminary data.</text>
</comment>
<dbReference type="EMBL" id="NBIV01000083">
    <property type="protein sequence ID" value="PXF44720.1"/>
    <property type="molecule type" value="Genomic_DNA"/>
</dbReference>
<organism evidence="2 3">
    <name type="scientific">Gracilariopsis chorda</name>
    <dbReference type="NCBI Taxonomy" id="448386"/>
    <lineage>
        <taxon>Eukaryota</taxon>
        <taxon>Rhodophyta</taxon>
        <taxon>Florideophyceae</taxon>
        <taxon>Rhodymeniophycidae</taxon>
        <taxon>Gracilariales</taxon>
        <taxon>Gracilariaceae</taxon>
        <taxon>Gracilariopsis</taxon>
    </lineage>
</organism>
<evidence type="ECO:0008006" key="4">
    <source>
        <dbReference type="Google" id="ProtNLM"/>
    </source>
</evidence>
<keyword evidence="1" id="KW-0472">Membrane</keyword>
<keyword evidence="1" id="KW-0812">Transmembrane</keyword>
<gene>
    <name evidence="2" type="ORF">BWQ96_05577</name>
</gene>
<dbReference type="Proteomes" id="UP000247409">
    <property type="component" value="Unassembled WGS sequence"/>
</dbReference>
<feature type="transmembrane region" description="Helical" evidence="1">
    <location>
        <begin position="12"/>
        <end position="35"/>
    </location>
</feature>
<dbReference type="SUPFAM" id="SSF53448">
    <property type="entry name" value="Nucleotide-diphospho-sugar transferases"/>
    <property type="match status" value="1"/>
</dbReference>
<accession>A0A2V3IUC1</accession>
<evidence type="ECO:0000256" key="1">
    <source>
        <dbReference type="SAM" id="Phobius"/>
    </source>
</evidence>
<sequence>MLKLRTQARLNFLARVPCILVMCLITSILLMNLLIRNLELVHRDLVVKERVNKGSWPGLRDSGTTALITMADPKFQDCAIQLLRTARRIQWAEPIYLLAIDYEQFDQSLRNEINELGVFVIDTRPIFDSWISNKGVLYRKVYRRLQPNKFRKMEVFLNPIFRTYDRLIFLDADGLLTNLDPMVRVSFPPKIAIMMRQNDKSFNKQSLYGNEMHTRFLTKKQLKLLKERYPDRAKTGATAYFIVDVKKLPTPQDVFSKSLDILCNFRAGFRLNDQTLLNLLFYREMEMFPYCSWDEIALMDDTQRLRDYCVKSIQTQIKLVGKKSFLYRHMSVSEKKECLRHVNLQQWSLFGTKADVDRGVNMTYLTSGQGMQCEKAMELWSKQH</sequence>
<reference evidence="2 3" key="1">
    <citation type="journal article" date="2018" name="Mol. Biol. Evol.">
        <title>Analysis of the draft genome of the red seaweed Gracilariopsis chorda provides insights into genome size evolution in Rhodophyta.</title>
        <authorList>
            <person name="Lee J."/>
            <person name="Yang E.C."/>
            <person name="Graf L."/>
            <person name="Yang J.H."/>
            <person name="Qiu H."/>
            <person name="Zel Zion U."/>
            <person name="Chan C.X."/>
            <person name="Stephens T.G."/>
            <person name="Weber A.P.M."/>
            <person name="Boo G.H."/>
            <person name="Boo S.M."/>
            <person name="Kim K.M."/>
            <person name="Shin Y."/>
            <person name="Jung M."/>
            <person name="Lee S.J."/>
            <person name="Yim H.S."/>
            <person name="Lee J.H."/>
            <person name="Bhattacharya D."/>
            <person name="Yoon H.S."/>
        </authorList>
    </citation>
    <scope>NUCLEOTIDE SEQUENCE [LARGE SCALE GENOMIC DNA]</scope>
    <source>
        <strain evidence="2 3">SKKU-2015</strain>
        <tissue evidence="2">Whole body</tissue>
    </source>
</reference>
<proteinExistence type="predicted"/>
<dbReference type="Gene3D" id="3.90.550.10">
    <property type="entry name" value="Spore Coat Polysaccharide Biosynthesis Protein SpsA, Chain A"/>
    <property type="match status" value="1"/>
</dbReference>
<keyword evidence="3" id="KW-1185">Reference proteome</keyword>
<protein>
    <recommendedName>
        <fullName evidence="4">Nucleotide-diphospho-sugar transferase domain-containing protein</fullName>
    </recommendedName>
</protein>
<keyword evidence="1" id="KW-1133">Transmembrane helix</keyword>